<dbReference type="GO" id="GO:0005737">
    <property type="term" value="C:cytoplasm"/>
    <property type="evidence" value="ECO:0007669"/>
    <property type="project" value="InterPro"/>
</dbReference>
<proteinExistence type="inferred from homology"/>
<evidence type="ECO:0000313" key="5">
    <source>
        <dbReference type="Proteomes" id="UP001255856"/>
    </source>
</evidence>
<dbReference type="InterPro" id="IPR000352">
    <property type="entry name" value="Pep_chain_release_fac_I"/>
</dbReference>
<dbReference type="InterPro" id="IPR045853">
    <property type="entry name" value="Pep_chain_release_fac_I_sf"/>
</dbReference>
<evidence type="ECO:0000256" key="2">
    <source>
        <dbReference type="ARBA" id="ARBA00022917"/>
    </source>
</evidence>
<dbReference type="NCBIfam" id="TIGR00020">
    <property type="entry name" value="prfB"/>
    <property type="match status" value="1"/>
</dbReference>
<comment type="caution">
    <text evidence="4">The sequence shown here is derived from an EMBL/GenBank/DDBJ whole genome shotgun (WGS) entry which is preliminary data.</text>
</comment>
<evidence type="ECO:0000259" key="3">
    <source>
        <dbReference type="PROSITE" id="PS00745"/>
    </source>
</evidence>
<protein>
    <recommendedName>
        <fullName evidence="3">Prokaryotic-type class I peptide chain release factors domain-containing protein</fullName>
    </recommendedName>
</protein>
<dbReference type="Gene3D" id="1.20.58.410">
    <property type="entry name" value="Release factor"/>
    <property type="match status" value="1"/>
</dbReference>
<sequence length="377" mass="40165">MLSARPWNGRARLGNVETLEKQAKDLEAAAAAPDLWDGSSAQAQQVLSSLSGVRETLRERQEVQDLMEDASLSLALAALESAGGPAQASALREAAACLARLRARLDAGELAGLLSGPHASAPALLSVQAGAGGADAQDWAAMLERMYLRWAAARGFAARALWRSPGEAGGLKASELEIAGPGAFAWLAGERGAHRLVRQSPFNARAARQTSFAAVEVVPLVHGDAEIAVADLYAPAELQITTMRAQGAGGQNVNKVETAVRVLHLPTGIAVRCQAERSQAQNKALALRQLQARLLARERQRRRDEAAALRGEPVKAEWGQQVRNYILHPYKLVKDTRSGYESAAVEKVLDGDLDDLLTAYLHWAAVQGASELTNCQG</sequence>
<dbReference type="HAMAP" id="MF_00094">
    <property type="entry name" value="Rel_fac_2"/>
    <property type="match status" value="1"/>
</dbReference>
<dbReference type="Pfam" id="PF03462">
    <property type="entry name" value="PCRF"/>
    <property type="match status" value="1"/>
</dbReference>
<dbReference type="SMART" id="SM00937">
    <property type="entry name" value="PCRF"/>
    <property type="match status" value="1"/>
</dbReference>
<dbReference type="GO" id="GO:0016149">
    <property type="term" value="F:translation release factor activity, codon specific"/>
    <property type="evidence" value="ECO:0007669"/>
    <property type="project" value="InterPro"/>
</dbReference>
<comment type="similarity">
    <text evidence="1">Belongs to the prokaryotic/mitochondrial release factor family.</text>
</comment>
<dbReference type="PROSITE" id="PS00745">
    <property type="entry name" value="RF_PROK_I"/>
    <property type="match status" value="1"/>
</dbReference>
<gene>
    <name evidence="4" type="ORF">QBZ16_005253</name>
</gene>
<dbReference type="Gene3D" id="3.30.160.20">
    <property type="match status" value="1"/>
</dbReference>
<dbReference type="Proteomes" id="UP001255856">
    <property type="component" value="Unassembled WGS sequence"/>
</dbReference>
<organism evidence="4 5">
    <name type="scientific">Prototheca wickerhamii</name>
    <dbReference type="NCBI Taxonomy" id="3111"/>
    <lineage>
        <taxon>Eukaryota</taxon>
        <taxon>Viridiplantae</taxon>
        <taxon>Chlorophyta</taxon>
        <taxon>core chlorophytes</taxon>
        <taxon>Trebouxiophyceae</taxon>
        <taxon>Chlorellales</taxon>
        <taxon>Chlorellaceae</taxon>
        <taxon>Prototheca</taxon>
    </lineage>
</organism>
<dbReference type="InterPro" id="IPR005139">
    <property type="entry name" value="PCRF"/>
</dbReference>
<keyword evidence="2" id="KW-0648">Protein biosynthesis</keyword>
<accession>A0AAD9MJT4</accession>
<dbReference type="Gene3D" id="3.30.70.1660">
    <property type="match status" value="1"/>
</dbReference>
<keyword evidence="5" id="KW-1185">Reference proteome</keyword>
<feature type="domain" description="Prokaryotic-type class I peptide chain release factors" evidence="3">
    <location>
        <begin position="244"/>
        <end position="260"/>
    </location>
</feature>
<dbReference type="PANTHER" id="PTHR43116:SF3">
    <property type="entry name" value="CLASS I PEPTIDE CHAIN RELEASE FACTOR"/>
    <property type="match status" value="1"/>
</dbReference>
<evidence type="ECO:0000256" key="1">
    <source>
        <dbReference type="ARBA" id="ARBA00010835"/>
    </source>
</evidence>
<dbReference type="InterPro" id="IPR004374">
    <property type="entry name" value="PrfB"/>
</dbReference>
<dbReference type="PANTHER" id="PTHR43116">
    <property type="entry name" value="PEPTIDE CHAIN RELEASE FACTOR 2"/>
    <property type="match status" value="1"/>
</dbReference>
<dbReference type="EMBL" id="JASFZW010000008">
    <property type="protein sequence ID" value="KAK2077025.1"/>
    <property type="molecule type" value="Genomic_DNA"/>
</dbReference>
<dbReference type="AlphaFoldDB" id="A0AAD9MJT4"/>
<dbReference type="Pfam" id="PF00472">
    <property type="entry name" value="RF-1"/>
    <property type="match status" value="1"/>
</dbReference>
<name>A0AAD9MJT4_PROWI</name>
<reference evidence="4" key="1">
    <citation type="submission" date="2021-01" db="EMBL/GenBank/DDBJ databases">
        <authorList>
            <person name="Eckstrom K.M.E."/>
        </authorList>
    </citation>
    <scope>NUCLEOTIDE SEQUENCE</scope>
    <source>
        <strain evidence="4">UVCC 0001</strain>
    </source>
</reference>
<evidence type="ECO:0000313" key="4">
    <source>
        <dbReference type="EMBL" id="KAK2077025.1"/>
    </source>
</evidence>
<dbReference type="SUPFAM" id="SSF75620">
    <property type="entry name" value="Release factor"/>
    <property type="match status" value="1"/>
</dbReference>